<evidence type="ECO:0000256" key="2">
    <source>
        <dbReference type="ARBA" id="ARBA00022722"/>
    </source>
</evidence>
<dbReference type="EMBL" id="VSSQ01098363">
    <property type="protein sequence ID" value="MPN41374.1"/>
    <property type="molecule type" value="Genomic_DNA"/>
</dbReference>
<proteinExistence type="inferred from homology"/>
<dbReference type="EC" id="3.1.11.6" evidence="4"/>
<organism evidence="4">
    <name type="scientific">bioreactor metagenome</name>
    <dbReference type="NCBI Taxonomy" id="1076179"/>
    <lineage>
        <taxon>unclassified sequences</taxon>
        <taxon>metagenomes</taxon>
        <taxon>ecological metagenomes</taxon>
    </lineage>
</organism>
<dbReference type="GO" id="GO:0009318">
    <property type="term" value="C:exodeoxyribonuclease VII complex"/>
    <property type="evidence" value="ECO:0007669"/>
    <property type="project" value="InterPro"/>
</dbReference>
<dbReference type="Gene3D" id="1.10.287.1040">
    <property type="entry name" value="Exonuclease VII, small subunit"/>
    <property type="match status" value="1"/>
</dbReference>
<dbReference type="NCBIfam" id="NF002140">
    <property type="entry name" value="PRK00977.1-4"/>
    <property type="match status" value="1"/>
</dbReference>
<dbReference type="GO" id="GO:0008855">
    <property type="term" value="F:exodeoxyribonuclease VII activity"/>
    <property type="evidence" value="ECO:0007669"/>
    <property type="project" value="UniProtKB-EC"/>
</dbReference>
<gene>
    <name evidence="4" type="primary">xseB_36</name>
    <name evidence="4" type="ORF">SDC9_188920</name>
</gene>
<dbReference type="PANTHER" id="PTHR34137">
    <property type="entry name" value="EXODEOXYRIBONUCLEASE 7 SMALL SUBUNIT"/>
    <property type="match status" value="1"/>
</dbReference>
<reference evidence="4" key="1">
    <citation type="submission" date="2019-08" db="EMBL/GenBank/DDBJ databases">
        <authorList>
            <person name="Kucharzyk K."/>
            <person name="Murdoch R.W."/>
            <person name="Higgins S."/>
            <person name="Loffler F."/>
        </authorList>
    </citation>
    <scope>NUCLEOTIDE SEQUENCE</scope>
</reference>
<dbReference type="NCBIfam" id="TIGR01280">
    <property type="entry name" value="xseB"/>
    <property type="match status" value="1"/>
</dbReference>
<evidence type="ECO:0000256" key="1">
    <source>
        <dbReference type="ARBA" id="ARBA00022490"/>
    </source>
</evidence>
<dbReference type="SUPFAM" id="SSF116842">
    <property type="entry name" value="XseB-like"/>
    <property type="match status" value="1"/>
</dbReference>
<sequence>MAEMKFEEAMAKLEAIVKSLESQTAPLDETLKLFEEGVGLVKICNQMLDDASKRIKILTRSQSGEIGEADFNPQ</sequence>
<comment type="caution">
    <text evidence="4">The sequence shown here is derived from an EMBL/GenBank/DDBJ whole genome shotgun (WGS) entry which is preliminary data.</text>
</comment>
<keyword evidence="3 4" id="KW-0378">Hydrolase</keyword>
<dbReference type="GO" id="GO:0005829">
    <property type="term" value="C:cytosol"/>
    <property type="evidence" value="ECO:0007669"/>
    <property type="project" value="TreeGrafter"/>
</dbReference>
<dbReference type="PANTHER" id="PTHR34137:SF1">
    <property type="entry name" value="EXODEOXYRIBONUCLEASE 7 SMALL SUBUNIT"/>
    <property type="match status" value="1"/>
</dbReference>
<dbReference type="PIRSF" id="PIRSF006488">
    <property type="entry name" value="Exonuc_VII_S"/>
    <property type="match status" value="1"/>
</dbReference>
<accession>A0A645HYY5</accession>
<evidence type="ECO:0000256" key="3">
    <source>
        <dbReference type="ARBA" id="ARBA00022801"/>
    </source>
</evidence>
<keyword evidence="1" id="KW-0963">Cytoplasm</keyword>
<protein>
    <submittedName>
        <fullName evidence="4">Exodeoxyribonuclease 7 small subunit</fullName>
        <ecNumber evidence="4">3.1.11.6</ecNumber>
    </submittedName>
</protein>
<keyword evidence="2" id="KW-0540">Nuclease</keyword>
<dbReference type="InterPro" id="IPR037004">
    <property type="entry name" value="Exonuc_VII_ssu_sf"/>
</dbReference>
<dbReference type="GO" id="GO:0006308">
    <property type="term" value="P:DNA catabolic process"/>
    <property type="evidence" value="ECO:0007669"/>
    <property type="project" value="InterPro"/>
</dbReference>
<dbReference type="Pfam" id="PF02609">
    <property type="entry name" value="Exonuc_VII_S"/>
    <property type="match status" value="1"/>
</dbReference>
<name>A0A645HYY5_9ZZZZ</name>
<evidence type="ECO:0000313" key="4">
    <source>
        <dbReference type="EMBL" id="MPN41374.1"/>
    </source>
</evidence>
<dbReference type="AlphaFoldDB" id="A0A645HYY5"/>
<dbReference type="HAMAP" id="MF_00337">
    <property type="entry name" value="Exonuc_7_S"/>
    <property type="match status" value="1"/>
</dbReference>
<dbReference type="InterPro" id="IPR003761">
    <property type="entry name" value="Exonuc_VII_S"/>
</dbReference>